<dbReference type="SMR" id="A0A015L740"/>
<name>A0A015L740_RHIIW</name>
<dbReference type="AlphaFoldDB" id="A0A015L740"/>
<comment type="similarity">
    <text evidence="1 7">Belongs to the acylphosphatase family.</text>
</comment>
<dbReference type="PANTHER" id="PTHR10029:SF3">
    <property type="entry name" value="ACYLPHOSPHATASE-RELATED"/>
    <property type="match status" value="1"/>
</dbReference>
<dbReference type="EMBL" id="JEMT01012404">
    <property type="protein sequence ID" value="EXX75514.1"/>
    <property type="molecule type" value="Genomic_DNA"/>
</dbReference>
<evidence type="ECO:0000256" key="5">
    <source>
        <dbReference type="PROSITE-ProRule" id="PRU00520"/>
    </source>
</evidence>
<keyword evidence="3 5" id="KW-0378">Hydrolase</keyword>
<dbReference type="PROSITE" id="PS00151">
    <property type="entry name" value="ACYLPHOSPHATASE_2"/>
    <property type="match status" value="1"/>
</dbReference>
<dbReference type="PANTHER" id="PTHR10029">
    <property type="entry name" value="ACYLPHOSPHATASE"/>
    <property type="match status" value="1"/>
</dbReference>
<dbReference type="GO" id="GO:0003998">
    <property type="term" value="F:acylphosphatase activity"/>
    <property type="evidence" value="ECO:0007669"/>
    <property type="project" value="UniProtKB-EC"/>
</dbReference>
<evidence type="ECO:0000259" key="8">
    <source>
        <dbReference type="PROSITE" id="PS51160"/>
    </source>
</evidence>
<evidence type="ECO:0000313" key="9">
    <source>
        <dbReference type="EMBL" id="EXX75514.1"/>
    </source>
</evidence>
<sequence length="95" mass="11267">MTRFVSLYYEVFGKVQGVWFRKYTKDKVNELKLVGYVKNTERGTVSGIAQGEREKIEIFKKWLQYEGSPSSRIDKTTLQEEEIEKVEFHGFEIKH</sequence>
<evidence type="ECO:0000256" key="1">
    <source>
        <dbReference type="ARBA" id="ARBA00005614"/>
    </source>
</evidence>
<evidence type="ECO:0000256" key="2">
    <source>
        <dbReference type="ARBA" id="ARBA00012150"/>
    </source>
</evidence>
<evidence type="ECO:0000313" key="10">
    <source>
        <dbReference type="Proteomes" id="UP000022910"/>
    </source>
</evidence>
<dbReference type="Pfam" id="PF00708">
    <property type="entry name" value="Acylphosphatase"/>
    <property type="match status" value="1"/>
</dbReference>
<accession>A0A015L740</accession>
<dbReference type="InterPro" id="IPR017968">
    <property type="entry name" value="Acylphosphatase_CS"/>
</dbReference>
<dbReference type="OrthoDB" id="7961613at2759"/>
<evidence type="ECO:0000256" key="7">
    <source>
        <dbReference type="RuleBase" id="RU004168"/>
    </source>
</evidence>
<feature type="domain" description="Acylphosphatase-like" evidence="8">
    <location>
        <begin position="6"/>
        <end position="95"/>
    </location>
</feature>
<dbReference type="PROSITE" id="PS00150">
    <property type="entry name" value="ACYLPHOSPHATASE_1"/>
    <property type="match status" value="1"/>
</dbReference>
<feature type="active site" evidence="5">
    <location>
        <position position="39"/>
    </location>
</feature>
<dbReference type="PROSITE" id="PS51160">
    <property type="entry name" value="ACYLPHOSPHATASE_3"/>
    <property type="match status" value="1"/>
</dbReference>
<evidence type="ECO:0000256" key="6">
    <source>
        <dbReference type="RuleBase" id="RU000553"/>
    </source>
</evidence>
<evidence type="ECO:0000256" key="4">
    <source>
        <dbReference type="ARBA" id="ARBA00047645"/>
    </source>
</evidence>
<dbReference type="InterPro" id="IPR001792">
    <property type="entry name" value="Acylphosphatase-like_dom"/>
</dbReference>
<dbReference type="InterPro" id="IPR020456">
    <property type="entry name" value="Acylphosphatase"/>
</dbReference>
<dbReference type="SUPFAM" id="SSF54975">
    <property type="entry name" value="Acylphosphatase/BLUF domain-like"/>
    <property type="match status" value="1"/>
</dbReference>
<dbReference type="Gene3D" id="3.30.70.100">
    <property type="match status" value="1"/>
</dbReference>
<comment type="caution">
    <text evidence="9">The sequence shown here is derived from an EMBL/GenBank/DDBJ whole genome shotgun (WGS) entry which is preliminary data.</text>
</comment>
<dbReference type="PRINTS" id="PR00112">
    <property type="entry name" value="ACYLPHPHTASE"/>
</dbReference>
<feature type="active site" evidence="5">
    <location>
        <position position="21"/>
    </location>
</feature>
<keyword evidence="10" id="KW-1185">Reference proteome</keyword>
<gene>
    <name evidence="9" type="ORF">RirG_041180</name>
</gene>
<evidence type="ECO:0000256" key="3">
    <source>
        <dbReference type="ARBA" id="ARBA00022801"/>
    </source>
</evidence>
<dbReference type="HOGENOM" id="CLU_141932_0_1_1"/>
<reference evidence="9 10" key="1">
    <citation type="submission" date="2014-02" db="EMBL/GenBank/DDBJ databases">
        <title>Single nucleus genome sequencing reveals high similarity among nuclei of an endomycorrhizal fungus.</title>
        <authorList>
            <person name="Lin K."/>
            <person name="Geurts R."/>
            <person name="Zhang Z."/>
            <person name="Limpens E."/>
            <person name="Saunders D.G."/>
            <person name="Mu D."/>
            <person name="Pang E."/>
            <person name="Cao H."/>
            <person name="Cha H."/>
            <person name="Lin T."/>
            <person name="Zhou Q."/>
            <person name="Shang Y."/>
            <person name="Li Y."/>
            <person name="Ivanov S."/>
            <person name="Sharma T."/>
            <person name="Velzen R.V."/>
            <person name="Ruijter N.D."/>
            <person name="Aanen D.K."/>
            <person name="Win J."/>
            <person name="Kamoun S."/>
            <person name="Bisseling T."/>
            <person name="Huang S."/>
        </authorList>
    </citation>
    <scope>NUCLEOTIDE SEQUENCE [LARGE SCALE GENOMIC DNA]</scope>
    <source>
        <strain evidence="10">DAOM197198w</strain>
    </source>
</reference>
<proteinExistence type="inferred from homology"/>
<dbReference type="InterPro" id="IPR036046">
    <property type="entry name" value="Acylphosphatase-like_dom_sf"/>
</dbReference>
<dbReference type="STRING" id="1432141.A0A015L740"/>
<dbReference type="OMA" id="WVRNTSH"/>
<dbReference type="EC" id="3.6.1.7" evidence="2 5"/>
<organism evidence="9 10">
    <name type="scientific">Rhizophagus irregularis (strain DAOM 197198w)</name>
    <name type="common">Glomus intraradices</name>
    <dbReference type="NCBI Taxonomy" id="1432141"/>
    <lineage>
        <taxon>Eukaryota</taxon>
        <taxon>Fungi</taxon>
        <taxon>Fungi incertae sedis</taxon>
        <taxon>Mucoromycota</taxon>
        <taxon>Glomeromycotina</taxon>
        <taxon>Glomeromycetes</taxon>
        <taxon>Glomerales</taxon>
        <taxon>Glomeraceae</taxon>
        <taxon>Rhizophagus</taxon>
    </lineage>
</organism>
<comment type="catalytic activity">
    <reaction evidence="4 5 6">
        <text>an acyl phosphate + H2O = a carboxylate + phosphate + H(+)</text>
        <dbReference type="Rhea" id="RHEA:14965"/>
        <dbReference type="ChEBI" id="CHEBI:15377"/>
        <dbReference type="ChEBI" id="CHEBI:15378"/>
        <dbReference type="ChEBI" id="CHEBI:29067"/>
        <dbReference type="ChEBI" id="CHEBI:43474"/>
        <dbReference type="ChEBI" id="CHEBI:59918"/>
        <dbReference type="EC" id="3.6.1.7"/>
    </reaction>
</comment>
<dbReference type="Proteomes" id="UP000022910">
    <property type="component" value="Unassembled WGS sequence"/>
</dbReference>
<protein>
    <recommendedName>
        <fullName evidence="2 5">Acylphosphatase</fullName>
        <ecNumber evidence="2 5">3.6.1.7</ecNumber>
    </recommendedName>
</protein>
<dbReference type="FunFam" id="3.30.70.100:FF:000011">
    <property type="entry name" value="Acylphosphatase"/>
    <property type="match status" value="1"/>
</dbReference>